<protein>
    <submittedName>
        <fullName evidence="3">Undecaprenyl-diphosphatase</fullName>
    </submittedName>
</protein>
<evidence type="ECO:0000313" key="4">
    <source>
        <dbReference type="Proteomes" id="UP000184526"/>
    </source>
</evidence>
<keyword evidence="1" id="KW-1133">Transmembrane helix</keyword>
<dbReference type="PANTHER" id="PTHR14969:SF13">
    <property type="entry name" value="AT30094P"/>
    <property type="match status" value="1"/>
</dbReference>
<dbReference type="InterPro" id="IPR036938">
    <property type="entry name" value="PAP2/HPO_sf"/>
</dbReference>
<dbReference type="Pfam" id="PF01569">
    <property type="entry name" value="PAP2"/>
    <property type="match status" value="1"/>
</dbReference>
<dbReference type="SMART" id="SM00014">
    <property type="entry name" value="acidPPc"/>
    <property type="match status" value="1"/>
</dbReference>
<dbReference type="AlphaFoldDB" id="A0A1M5XFN4"/>
<name>A0A1M5XFN4_9CLOT</name>
<feature type="transmembrane region" description="Helical" evidence="1">
    <location>
        <begin position="178"/>
        <end position="197"/>
    </location>
</feature>
<dbReference type="STRING" id="1121306.SAMN02745196_02209"/>
<dbReference type="Gene3D" id="1.20.144.10">
    <property type="entry name" value="Phosphatidic acid phosphatase type 2/haloperoxidase"/>
    <property type="match status" value="2"/>
</dbReference>
<sequence>MKDKSKIFIVASVLLFIILATGVNLGITLDSELWIYNFVVRYMSPGLTNVLKVITNLGSAIPIIIFCVVLFIIPKSRKTIAFPVSITLIVSTILNSILKNLFLRERPNILRLVQESSYSFPSGHSMSSAALYTILILVTLKYIENNYKRNILCVFFACMPIIIGLSRIYLGVHYAGDVLGGWLLGSSVAVLVYSLWYKEEKYKLKYK</sequence>
<dbReference type="OrthoDB" id="9789113at2"/>
<keyword evidence="4" id="KW-1185">Reference proteome</keyword>
<feature type="domain" description="Phosphatidic acid phosphatase type 2/haloperoxidase" evidence="2">
    <location>
        <begin position="82"/>
        <end position="193"/>
    </location>
</feature>
<feature type="transmembrane region" description="Helical" evidence="1">
    <location>
        <begin position="118"/>
        <end position="140"/>
    </location>
</feature>
<proteinExistence type="predicted"/>
<evidence type="ECO:0000259" key="2">
    <source>
        <dbReference type="SMART" id="SM00014"/>
    </source>
</evidence>
<keyword evidence="1" id="KW-0472">Membrane</keyword>
<dbReference type="RefSeq" id="WP_072832073.1">
    <property type="nucleotide sequence ID" value="NZ_FQXP01000008.1"/>
</dbReference>
<accession>A0A1M5XFN4</accession>
<organism evidence="3 4">
    <name type="scientific">Clostridium collagenovorans DSM 3089</name>
    <dbReference type="NCBI Taxonomy" id="1121306"/>
    <lineage>
        <taxon>Bacteria</taxon>
        <taxon>Bacillati</taxon>
        <taxon>Bacillota</taxon>
        <taxon>Clostridia</taxon>
        <taxon>Eubacteriales</taxon>
        <taxon>Clostridiaceae</taxon>
        <taxon>Clostridium</taxon>
    </lineage>
</organism>
<dbReference type="PANTHER" id="PTHR14969">
    <property type="entry name" value="SPHINGOSINE-1-PHOSPHATE PHOSPHOHYDROLASE"/>
    <property type="match status" value="1"/>
</dbReference>
<dbReference type="Proteomes" id="UP000184526">
    <property type="component" value="Unassembled WGS sequence"/>
</dbReference>
<evidence type="ECO:0000313" key="3">
    <source>
        <dbReference type="EMBL" id="SHH98601.1"/>
    </source>
</evidence>
<feature type="transmembrane region" description="Helical" evidence="1">
    <location>
        <begin position="80"/>
        <end position="98"/>
    </location>
</feature>
<reference evidence="3 4" key="1">
    <citation type="submission" date="2016-11" db="EMBL/GenBank/DDBJ databases">
        <authorList>
            <person name="Jaros S."/>
            <person name="Januszkiewicz K."/>
            <person name="Wedrychowicz H."/>
        </authorList>
    </citation>
    <scope>NUCLEOTIDE SEQUENCE [LARGE SCALE GENOMIC DNA]</scope>
    <source>
        <strain evidence="3 4">DSM 3089</strain>
    </source>
</reference>
<keyword evidence="1" id="KW-0812">Transmembrane</keyword>
<evidence type="ECO:0000256" key="1">
    <source>
        <dbReference type="SAM" id="Phobius"/>
    </source>
</evidence>
<feature type="transmembrane region" description="Helical" evidence="1">
    <location>
        <begin position="152"/>
        <end position="172"/>
    </location>
</feature>
<dbReference type="EMBL" id="FQXP01000008">
    <property type="protein sequence ID" value="SHH98601.1"/>
    <property type="molecule type" value="Genomic_DNA"/>
</dbReference>
<gene>
    <name evidence="3" type="ORF">SAMN02745196_02209</name>
</gene>
<feature type="transmembrane region" description="Helical" evidence="1">
    <location>
        <begin position="7"/>
        <end position="29"/>
    </location>
</feature>
<feature type="transmembrane region" description="Helical" evidence="1">
    <location>
        <begin position="49"/>
        <end position="73"/>
    </location>
</feature>
<dbReference type="InterPro" id="IPR000326">
    <property type="entry name" value="PAP2/HPO"/>
</dbReference>
<dbReference type="SUPFAM" id="SSF48317">
    <property type="entry name" value="Acid phosphatase/Vanadium-dependent haloperoxidase"/>
    <property type="match status" value="1"/>
</dbReference>
<dbReference type="CDD" id="cd03392">
    <property type="entry name" value="PAP2_like_2"/>
    <property type="match status" value="1"/>
</dbReference>